<evidence type="ECO:0000313" key="1">
    <source>
        <dbReference type="EMBL" id="GIG03167.1"/>
    </source>
</evidence>
<dbReference type="EMBL" id="BONH01000074">
    <property type="protein sequence ID" value="GIG03167.1"/>
    <property type="molecule type" value="Genomic_DNA"/>
</dbReference>
<protein>
    <submittedName>
        <fullName evidence="1">Uncharacterized protein</fullName>
    </submittedName>
</protein>
<dbReference type="Proteomes" id="UP000659904">
    <property type="component" value="Unassembled WGS sequence"/>
</dbReference>
<keyword evidence="2" id="KW-1185">Reference proteome</keyword>
<gene>
    <name evidence="1" type="ORF">Cci01nite_82600</name>
</gene>
<reference evidence="1 2" key="1">
    <citation type="submission" date="2021-01" db="EMBL/GenBank/DDBJ databases">
        <title>Whole genome shotgun sequence of Catellatospora citrea NBRC 14495.</title>
        <authorList>
            <person name="Komaki H."/>
            <person name="Tamura T."/>
        </authorList>
    </citation>
    <scope>NUCLEOTIDE SEQUENCE [LARGE SCALE GENOMIC DNA]</scope>
    <source>
        <strain evidence="1 2">NBRC 14495</strain>
    </source>
</reference>
<proteinExistence type="predicted"/>
<organism evidence="1 2">
    <name type="scientific">Catellatospora citrea</name>
    <dbReference type="NCBI Taxonomy" id="53366"/>
    <lineage>
        <taxon>Bacteria</taxon>
        <taxon>Bacillati</taxon>
        <taxon>Actinomycetota</taxon>
        <taxon>Actinomycetes</taxon>
        <taxon>Micromonosporales</taxon>
        <taxon>Micromonosporaceae</taxon>
        <taxon>Catellatospora</taxon>
    </lineage>
</organism>
<dbReference type="AlphaFoldDB" id="A0A8J3P4A3"/>
<evidence type="ECO:0000313" key="2">
    <source>
        <dbReference type="Proteomes" id="UP000659904"/>
    </source>
</evidence>
<comment type="caution">
    <text evidence="1">The sequence shown here is derived from an EMBL/GenBank/DDBJ whole genome shotgun (WGS) entry which is preliminary data.</text>
</comment>
<dbReference type="RefSeq" id="WP_120317176.1">
    <property type="nucleotide sequence ID" value="NZ_BONH01000074.1"/>
</dbReference>
<accession>A0A8J3P4A3</accession>
<name>A0A8J3P4A3_9ACTN</name>
<sequence length="449" mass="48805">MSNTEGNAVLVNVLSSSVRSALNGMETAPGLIRRVIEEEAWRSFVTPRGEQVEHETFDSFITTAPTAGLGQTVVDLVRLVADDKETLSLLAAALGVHVSDLPTGPWADDAILHIDKDARDFGRHTSAGGWLLGLMVARSVHPRPAPTVARSTRRNGRAAHVPTADKITAAEFALKAGCSSERVMRFYRAWERAAAAGVVPSPDKLIPGVEVDLPDLDSWSEYYTSIERTSERRENIAQQAEATGTSYLSAVQVAERPGALRTAIMADGRTAETAFHALLHRMDEDPDLQSLVARSIAELPSARKAVSDEAKRTEGMEFIRRVADEGTAKTPGGEVVQLNESALRVVKDQLAIVTGPQSSHQTVKAALSVVQDAITEVIEGDPELSRLEQQVKVRKMLLSTARTIETINPTDLGDLADDHIRETVEALQRRINELADSIAEPRTRRLRAV</sequence>